<dbReference type="Proteomes" id="UP001190700">
    <property type="component" value="Unassembled WGS sequence"/>
</dbReference>
<name>A0AAE0FWX7_9CHLO</name>
<protein>
    <submittedName>
        <fullName evidence="1">Uncharacterized protein</fullName>
    </submittedName>
</protein>
<comment type="caution">
    <text evidence="1">The sequence shown here is derived from an EMBL/GenBank/DDBJ whole genome shotgun (WGS) entry which is preliminary data.</text>
</comment>
<accession>A0AAE0FWX7</accession>
<dbReference type="AlphaFoldDB" id="A0AAE0FWX7"/>
<proteinExistence type="predicted"/>
<keyword evidence="2" id="KW-1185">Reference proteome</keyword>
<evidence type="ECO:0000313" key="1">
    <source>
        <dbReference type="EMBL" id="KAK3267268.1"/>
    </source>
</evidence>
<evidence type="ECO:0000313" key="2">
    <source>
        <dbReference type="Proteomes" id="UP001190700"/>
    </source>
</evidence>
<organism evidence="1 2">
    <name type="scientific">Cymbomonas tetramitiformis</name>
    <dbReference type="NCBI Taxonomy" id="36881"/>
    <lineage>
        <taxon>Eukaryota</taxon>
        <taxon>Viridiplantae</taxon>
        <taxon>Chlorophyta</taxon>
        <taxon>Pyramimonadophyceae</taxon>
        <taxon>Pyramimonadales</taxon>
        <taxon>Pyramimonadaceae</taxon>
        <taxon>Cymbomonas</taxon>
    </lineage>
</organism>
<sequence length="213" mass="23383">MGCRPSKYKSTPESTIRARETPEACVTTRTKETNPRVLFDSAGKAGVAGGPRKLGEYYQDVGLPSAETIEVLASPLGVSLSFLLWLQKQFLTRETAGIAEPECHKLSVEQLVLGKGNTGSSGASPIQWCLRECTAPYNCSFVQWCQQNSVKYDLQNEPFFAPPTHFVSHTWEDSFDEILTAITKHLDHVSIQGAQLLDLLGGETLFKGFASLL</sequence>
<dbReference type="EMBL" id="LGRX02012516">
    <property type="protein sequence ID" value="KAK3267268.1"/>
    <property type="molecule type" value="Genomic_DNA"/>
</dbReference>
<gene>
    <name evidence="1" type="ORF">CYMTET_24164</name>
</gene>
<reference evidence="1 2" key="1">
    <citation type="journal article" date="2015" name="Genome Biol. Evol.">
        <title>Comparative Genomics of a Bacterivorous Green Alga Reveals Evolutionary Causalities and Consequences of Phago-Mixotrophic Mode of Nutrition.</title>
        <authorList>
            <person name="Burns J.A."/>
            <person name="Paasch A."/>
            <person name="Narechania A."/>
            <person name="Kim E."/>
        </authorList>
    </citation>
    <scope>NUCLEOTIDE SEQUENCE [LARGE SCALE GENOMIC DNA]</scope>
    <source>
        <strain evidence="1 2">PLY_AMNH</strain>
    </source>
</reference>